<dbReference type="SUPFAM" id="SSF56219">
    <property type="entry name" value="DNase I-like"/>
    <property type="match status" value="1"/>
</dbReference>
<accession>A0ABX9KGB6</accession>
<protein>
    <recommendedName>
        <fullName evidence="1">Endonuclease/exonuclease/phosphatase domain-containing protein</fullName>
    </recommendedName>
</protein>
<reference evidence="2 3" key="1">
    <citation type="submission" date="2018-08" db="EMBL/GenBank/DDBJ databases">
        <title>Draft genome sequence of Psychrilyobacter sp. strain SD5 isolated from Black Sea water.</title>
        <authorList>
            <person name="Yadav S."/>
            <person name="Villanueva L."/>
            <person name="Damste J.S.S."/>
        </authorList>
    </citation>
    <scope>NUCLEOTIDE SEQUENCE [LARGE SCALE GENOMIC DNA]</scope>
    <source>
        <strain evidence="2 3">SD5</strain>
    </source>
</reference>
<dbReference type="PANTHER" id="PTHR12121">
    <property type="entry name" value="CARBON CATABOLITE REPRESSOR PROTEIN 4"/>
    <property type="match status" value="1"/>
</dbReference>
<dbReference type="Pfam" id="PF03372">
    <property type="entry name" value="Exo_endo_phos"/>
    <property type="match status" value="1"/>
</dbReference>
<gene>
    <name evidence="2" type="ORF">DYH56_10705</name>
</gene>
<dbReference type="PANTHER" id="PTHR12121:SF36">
    <property type="entry name" value="ENDONUCLEASE_EXONUCLEASE_PHOSPHATASE DOMAIN-CONTAINING PROTEIN"/>
    <property type="match status" value="1"/>
</dbReference>
<dbReference type="RefSeq" id="WP_114642866.1">
    <property type="nucleotide sequence ID" value="NZ_JAACIO010000020.1"/>
</dbReference>
<feature type="domain" description="Endonuclease/exonuclease/phosphatase" evidence="1">
    <location>
        <begin position="26"/>
        <end position="273"/>
    </location>
</feature>
<evidence type="ECO:0000313" key="3">
    <source>
        <dbReference type="Proteomes" id="UP000263486"/>
    </source>
</evidence>
<dbReference type="InterPro" id="IPR036691">
    <property type="entry name" value="Endo/exonu/phosph_ase_sf"/>
</dbReference>
<comment type="caution">
    <text evidence="2">The sequence shown here is derived from an EMBL/GenBank/DDBJ whole genome shotgun (WGS) entry which is preliminary data.</text>
</comment>
<proteinExistence type="predicted"/>
<keyword evidence="3" id="KW-1185">Reference proteome</keyword>
<dbReference type="CDD" id="cd09083">
    <property type="entry name" value="EEP-1"/>
    <property type="match status" value="1"/>
</dbReference>
<sequence>MKKIVLILSLLVSIFSVSFGESVNIMSFNIRNSKDSTLKIDGKHNWPARKNKIVSLIKEEKFDIFGIQEAFYDQVMFLDEQLPGYGWVGVGRDDGQKSGEHSNIYYKKDRFSYIAGGTFWLSETPEKVASVGWDAELTRIATWVRLEEKKTGNRVLVFNTHFDHIGMLAQEESAKLLADKSKEFTDSEKEAVIIMGDLNFERTNERSYNAFKENYSDAKVITATAAKGKKFTYNGFGKNPVEEIDYIFVNDKIKVNSYGQYKMIKDGIYLSDHGPVISEIKLLKQ</sequence>
<dbReference type="Proteomes" id="UP000263486">
    <property type="component" value="Unassembled WGS sequence"/>
</dbReference>
<evidence type="ECO:0000313" key="2">
    <source>
        <dbReference type="EMBL" id="REI40481.1"/>
    </source>
</evidence>
<dbReference type="InterPro" id="IPR050410">
    <property type="entry name" value="CCR4/nocturin_mRNA_transcr"/>
</dbReference>
<name>A0ABX9KGB6_9FUSO</name>
<dbReference type="InterPro" id="IPR005135">
    <property type="entry name" value="Endo/exonuclease/phosphatase"/>
</dbReference>
<evidence type="ECO:0000259" key="1">
    <source>
        <dbReference type="Pfam" id="PF03372"/>
    </source>
</evidence>
<dbReference type="Gene3D" id="3.60.10.10">
    <property type="entry name" value="Endonuclease/exonuclease/phosphatase"/>
    <property type="match status" value="1"/>
</dbReference>
<dbReference type="EMBL" id="QUAJ01000019">
    <property type="protein sequence ID" value="REI40481.1"/>
    <property type="molecule type" value="Genomic_DNA"/>
</dbReference>
<organism evidence="2 3">
    <name type="scientific">Psychrilyobacter piezotolerans</name>
    <dbReference type="NCBI Taxonomy" id="2293438"/>
    <lineage>
        <taxon>Bacteria</taxon>
        <taxon>Fusobacteriati</taxon>
        <taxon>Fusobacteriota</taxon>
        <taxon>Fusobacteriia</taxon>
        <taxon>Fusobacteriales</taxon>
        <taxon>Fusobacteriaceae</taxon>
        <taxon>Psychrilyobacter</taxon>
    </lineage>
</organism>